<feature type="compositionally biased region" description="Basic and acidic residues" evidence="1">
    <location>
        <begin position="186"/>
        <end position="195"/>
    </location>
</feature>
<feature type="compositionally biased region" description="Basic residues" evidence="1">
    <location>
        <begin position="171"/>
        <end position="185"/>
    </location>
</feature>
<name>A0A699UFP6_TANCI</name>
<dbReference type="AlphaFoldDB" id="A0A699UFP6"/>
<reference evidence="2" key="1">
    <citation type="journal article" date="2019" name="Sci. Rep.">
        <title>Draft genome of Tanacetum cinerariifolium, the natural source of mosquito coil.</title>
        <authorList>
            <person name="Yamashiro T."/>
            <person name="Shiraishi A."/>
            <person name="Satake H."/>
            <person name="Nakayama K."/>
        </authorList>
    </citation>
    <scope>NUCLEOTIDE SEQUENCE</scope>
</reference>
<evidence type="ECO:0000313" key="2">
    <source>
        <dbReference type="EMBL" id="GFD20349.1"/>
    </source>
</evidence>
<proteinExistence type="predicted"/>
<feature type="non-terminal residue" evidence="2">
    <location>
        <position position="195"/>
    </location>
</feature>
<dbReference type="EMBL" id="BKCJ011321573">
    <property type="protein sequence ID" value="GFD20349.1"/>
    <property type="molecule type" value="Genomic_DNA"/>
</dbReference>
<protein>
    <submittedName>
        <fullName evidence="2">Uncharacterized protein</fullName>
    </submittedName>
</protein>
<feature type="non-terminal residue" evidence="2">
    <location>
        <position position="1"/>
    </location>
</feature>
<gene>
    <name evidence="2" type="ORF">Tci_892318</name>
</gene>
<comment type="caution">
    <text evidence="2">The sequence shown here is derived from an EMBL/GenBank/DDBJ whole genome shotgun (WGS) entry which is preliminary data.</text>
</comment>
<evidence type="ECO:0000256" key="1">
    <source>
        <dbReference type="SAM" id="MobiDB-lite"/>
    </source>
</evidence>
<accession>A0A699UFP6</accession>
<sequence length="195" mass="21308">LHHPLRQMQCFIGVVQRDQDAELVAAKSCHHIVGSGCAANPLGDHLEEFVAGIVAEAVVDALEVVDVQKHHGQHALRQLLLHQTLGENLVEAATVDQVGQRVVMRDLLQGHARLVELAEQRVDPSQVAFLGLKFFIGQRGADATGDDQQDDQGDGQAQVQAVVGRRALQLHARRDHQVQRPHAHKVSADDARAED</sequence>
<organism evidence="2">
    <name type="scientific">Tanacetum cinerariifolium</name>
    <name type="common">Dalmatian daisy</name>
    <name type="synonym">Chrysanthemum cinerariifolium</name>
    <dbReference type="NCBI Taxonomy" id="118510"/>
    <lineage>
        <taxon>Eukaryota</taxon>
        <taxon>Viridiplantae</taxon>
        <taxon>Streptophyta</taxon>
        <taxon>Embryophyta</taxon>
        <taxon>Tracheophyta</taxon>
        <taxon>Spermatophyta</taxon>
        <taxon>Magnoliopsida</taxon>
        <taxon>eudicotyledons</taxon>
        <taxon>Gunneridae</taxon>
        <taxon>Pentapetalae</taxon>
        <taxon>asterids</taxon>
        <taxon>campanulids</taxon>
        <taxon>Asterales</taxon>
        <taxon>Asteraceae</taxon>
        <taxon>Asteroideae</taxon>
        <taxon>Anthemideae</taxon>
        <taxon>Anthemidinae</taxon>
        <taxon>Tanacetum</taxon>
    </lineage>
</organism>
<feature type="region of interest" description="Disordered" evidence="1">
    <location>
        <begin position="171"/>
        <end position="195"/>
    </location>
</feature>